<keyword evidence="5 8" id="KW-0812">Transmembrane</keyword>
<evidence type="ECO:0000313" key="10">
    <source>
        <dbReference type="Proteomes" id="UP000054279"/>
    </source>
</evidence>
<dbReference type="GO" id="GO:0005886">
    <property type="term" value="C:plasma membrane"/>
    <property type="evidence" value="ECO:0007669"/>
    <property type="project" value="UniProtKB-SubCell"/>
</dbReference>
<keyword evidence="10" id="KW-1185">Reference proteome</keyword>
<evidence type="ECO:0000256" key="1">
    <source>
        <dbReference type="ARBA" id="ARBA00004651"/>
    </source>
</evidence>
<feature type="transmembrane region" description="Helical" evidence="8">
    <location>
        <begin position="80"/>
        <end position="98"/>
    </location>
</feature>
<dbReference type="PANTHER" id="PTHR31686">
    <property type="match status" value="1"/>
</dbReference>
<reference evidence="9 10" key="1">
    <citation type="submission" date="2014-06" db="EMBL/GenBank/DDBJ databases">
        <title>Evolutionary Origins and Diversification of the Mycorrhizal Mutualists.</title>
        <authorList>
            <consortium name="DOE Joint Genome Institute"/>
            <consortium name="Mycorrhizal Genomics Consortium"/>
            <person name="Kohler A."/>
            <person name="Kuo A."/>
            <person name="Nagy L.G."/>
            <person name="Floudas D."/>
            <person name="Copeland A."/>
            <person name="Barry K.W."/>
            <person name="Cichocki N."/>
            <person name="Veneault-Fourrey C."/>
            <person name="LaButti K."/>
            <person name="Lindquist E.A."/>
            <person name="Lipzen A."/>
            <person name="Lundell T."/>
            <person name="Morin E."/>
            <person name="Murat C."/>
            <person name="Riley R."/>
            <person name="Ohm R."/>
            <person name="Sun H."/>
            <person name="Tunlid A."/>
            <person name="Henrissat B."/>
            <person name="Grigoriev I.V."/>
            <person name="Hibbett D.S."/>
            <person name="Martin F."/>
        </authorList>
    </citation>
    <scope>NUCLEOTIDE SEQUENCE [LARGE SCALE GENOMIC DNA]</scope>
    <source>
        <strain evidence="9 10">SS14</strain>
    </source>
</reference>
<feature type="transmembrane region" description="Helical" evidence="8">
    <location>
        <begin position="151"/>
        <end position="175"/>
    </location>
</feature>
<organism evidence="9 10">
    <name type="scientific">Sphaerobolus stellatus (strain SS14)</name>
    <dbReference type="NCBI Taxonomy" id="990650"/>
    <lineage>
        <taxon>Eukaryota</taxon>
        <taxon>Fungi</taxon>
        <taxon>Dikarya</taxon>
        <taxon>Basidiomycota</taxon>
        <taxon>Agaricomycotina</taxon>
        <taxon>Agaricomycetes</taxon>
        <taxon>Phallomycetidae</taxon>
        <taxon>Geastrales</taxon>
        <taxon>Sphaerobolaceae</taxon>
        <taxon>Sphaerobolus</taxon>
    </lineage>
</organism>
<evidence type="ECO:0000256" key="3">
    <source>
        <dbReference type="ARBA" id="ARBA00022448"/>
    </source>
</evidence>
<feature type="transmembrane region" description="Helical" evidence="8">
    <location>
        <begin position="181"/>
        <end position="211"/>
    </location>
</feature>
<accession>A0A0C9VDG7</accession>
<dbReference type="InterPro" id="IPR051629">
    <property type="entry name" value="Sulfite_efflux_TDT"/>
</dbReference>
<keyword evidence="4" id="KW-1003">Cell membrane</keyword>
<feature type="transmembrane region" description="Helical" evidence="8">
    <location>
        <begin position="110"/>
        <end position="131"/>
    </location>
</feature>
<evidence type="ECO:0008006" key="11">
    <source>
        <dbReference type="Google" id="ProtNLM"/>
    </source>
</evidence>
<keyword evidence="3" id="KW-0813">Transport</keyword>
<dbReference type="GO" id="GO:0000319">
    <property type="term" value="F:sulfite transmembrane transporter activity"/>
    <property type="evidence" value="ECO:0007669"/>
    <property type="project" value="TreeGrafter"/>
</dbReference>
<dbReference type="EMBL" id="KN837152">
    <property type="protein sequence ID" value="KIJ39447.1"/>
    <property type="molecule type" value="Genomic_DNA"/>
</dbReference>
<proteinExistence type="inferred from homology"/>
<name>A0A0C9VDG7_SPHS4</name>
<feature type="transmembrane region" description="Helical" evidence="8">
    <location>
        <begin position="336"/>
        <end position="367"/>
    </location>
</feature>
<dbReference type="PANTHER" id="PTHR31686:SF1">
    <property type="entry name" value="SULFITE EFFLUX PUMP SSU1"/>
    <property type="match status" value="1"/>
</dbReference>
<evidence type="ECO:0000256" key="8">
    <source>
        <dbReference type="SAM" id="Phobius"/>
    </source>
</evidence>
<evidence type="ECO:0000256" key="7">
    <source>
        <dbReference type="ARBA" id="ARBA00023136"/>
    </source>
</evidence>
<dbReference type="HOGENOM" id="CLU_030057_6_1_1"/>
<keyword evidence="6 8" id="KW-1133">Transmembrane helix</keyword>
<dbReference type="Pfam" id="PF03595">
    <property type="entry name" value="SLAC1"/>
    <property type="match status" value="1"/>
</dbReference>
<dbReference type="OrthoDB" id="1099at2759"/>
<dbReference type="InterPro" id="IPR004695">
    <property type="entry name" value="SLAC1/Mae1/Ssu1/TehA"/>
</dbReference>
<comment type="subcellular location">
    <subcellularLocation>
        <location evidence="1">Cell membrane</location>
        <topology evidence="1">Multi-pass membrane protein</topology>
    </subcellularLocation>
</comment>
<keyword evidence="7 8" id="KW-0472">Membrane</keyword>
<feature type="transmembrane region" description="Helical" evidence="8">
    <location>
        <begin position="290"/>
        <end position="312"/>
    </location>
</feature>
<dbReference type="Proteomes" id="UP000054279">
    <property type="component" value="Unassembled WGS sequence"/>
</dbReference>
<evidence type="ECO:0000256" key="4">
    <source>
        <dbReference type="ARBA" id="ARBA00022475"/>
    </source>
</evidence>
<feature type="transmembrane region" description="Helical" evidence="8">
    <location>
        <begin position="379"/>
        <end position="398"/>
    </location>
</feature>
<comment type="similarity">
    <text evidence="2">Belongs to the tellurite-resistance/dicarboxylate transporter (TDT) family.</text>
</comment>
<dbReference type="InterPro" id="IPR038665">
    <property type="entry name" value="Voltage-dep_anion_channel_sf"/>
</dbReference>
<protein>
    <recommendedName>
        <fullName evidence="11">Malic acid transport protein</fullName>
    </recommendedName>
</protein>
<dbReference type="AlphaFoldDB" id="A0A0C9VDG7"/>
<dbReference type="Gene3D" id="1.50.10.150">
    <property type="entry name" value="Voltage-dependent anion channel"/>
    <property type="match status" value="1"/>
</dbReference>
<sequence>MDHIALPQTANSSFIGFHPKNHSHPLVREVSRTANSSVTAFYPNTPSSSHFRTANSSVTAFHPNAPLHTFREVIRHFSPAWFGINMATGALSSLFHVFPFVGHPRIMNTFALIFFFLNVVLFVLFSALTVARYVMYPQSLGIMLRYSPQSLYWSCAPMALATIVTTGISVVAQYWGFGGTAFIYFLWAIWWADVVLSFICAFGLFHVMSVYQKLSIECITPRWLLPIMAFIVAATEGQFMANTLIPLSLHNAFLTIGMSILMLVMGASLALMLLTLWIRRLLIEGIPDALSIITSFLPLGPCGQAGYALLIAGRNLKVTLPYGTGDFMGEADVGKILNVICFFIAFALWCFEVWWLLSAIIAIVDLFSRRLRIPFKLTSWGLVFPNGVHALFTLQLGQSLDSPIFRIFGAIHAIIVGLLWIGLTIKTVIQVFDGRIFFPSNPEEDWRNMTLALPLKGNRRQSEKTLV</sequence>
<evidence type="ECO:0000256" key="2">
    <source>
        <dbReference type="ARBA" id="ARBA00008566"/>
    </source>
</evidence>
<evidence type="ECO:0000313" key="9">
    <source>
        <dbReference type="EMBL" id="KIJ39447.1"/>
    </source>
</evidence>
<feature type="transmembrane region" description="Helical" evidence="8">
    <location>
        <begin position="223"/>
        <end position="241"/>
    </location>
</feature>
<evidence type="ECO:0000256" key="6">
    <source>
        <dbReference type="ARBA" id="ARBA00022989"/>
    </source>
</evidence>
<feature type="transmembrane region" description="Helical" evidence="8">
    <location>
        <begin position="253"/>
        <end position="278"/>
    </location>
</feature>
<gene>
    <name evidence="9" type="ORF">M422DRAFT_230652</name>
</gene>
<feature type="transmembrane region" description="Helical" evidence="8">
    <location>
        <begin position="404"/>
        <end position="425"/>
    </location>
</feature>
<evidence type="ECO:0000256" key="5">
    <source>
        <dbReference type="ARBA" id="ARBA00022692"/>
    </source>
</evidence>